<evidence type="ECO:0000259" key="1">
    <source>
        <dbReference type="Pfam" id="PF01636"/>
    </source>
</evidence>
<feature type="domain" description="Aminoglycoside phosphotransferase" evidence="1">
    <location>
        <begin position="130"/>
        <end position="178"/>
    </location>
</feature>
<reference evidence="2" key="1">
    <citation type="submission" date="2023-04" db="EMBL/GenBank/DDBJ databases">
        <title>Ambrosiozyma monospora NBRC 1965.</title>
        <authorList>
            <person name="Ichikawa N."/>
            <person name="Sato H."/>
            <person name="Tonouchi N."/>
        </authorList>
    </citation>
    <scope>NUCLEOTIDE SEQUENCE</scope>
    <source>
        <strain evidence="2">NBRC 1965</strain>
    </source>
</reference>
<accession>A0A9W6Z1T5</accession>
<name>A0A9W6Z1T5_AMBMO</name>
<evidence type="ECO:0000313" key="3">
    <source>
        <dbReference type="Proteomes" id="UP001165063"/>
    </source>
</evidence>
<gene>
    <name evidence="2" type="ORF">Amon01_000836000</name>
</gene>
<dbReference type="EMBL" id="BSXU01007189">
    <property type="protein sequence ID" value="GMG56293.1"/>
    <property type="molecule type" value="Genomic_DNA"/>
</dbReference>
<dbReference type="InterPro" id="IPR002575">
    <property type="entry name" value="Aminoglycoside_PTrfase"/>
</dbReference>
<dbReference type="OrthoDB" id="2687876at2759"/>
<dbReference type="Gene3D" id="1.10.510.10">
    <property type="entry name" value="Transferase(Phosphotransferase) domain 1"/>
    <property type="match status" value="1"/>
</dbReference>
<comment type="caution">
    <text evidence="2">The sequence shown here is derived from an EMBL/GenBank/DDBJ whole genome shotgun (WGS) entry which is preliminary data.</text>
</comment>
<dbReference type="Pfam" id="PF01636">
    <property type="entry name" value="APH"/>
    <property type="match status" value="1"/>
</dbReference>
<sequence>MTVEGCLVYFGDENSSEFNMMKLQDLVVVKCLDRSNWHEYADSQMMEFGNNFEWEDLVCHFNNEVEAYKKIWNYNKNLPFDQQIHVPKFFLSGETTSDDLKGVWFNDDEMRLVFGPFMVLEHLDASMRPPETTHELLKVEQELIKLAAIGIIHMDIRKSNFLFDEKDDVVYVIDFEYVEFAGDGWAFSSDVVSEEMRERFPQLTSISEK</sequence>
<dbReference type="InterPro" id="IPR011009">
    <property type="entry name" value="Kinase-like_dom_sf"/>
</dbReference>
<evidence type="ECO:0000313" key="2">
    <source>
        <dbReference type="EMBL" id="GMG56293.1"/>
    </source>
</evidence>
<organism evidence="2 3">
    <name type="scientific">Ambrosiozyma monospora</name>
    <name type="common">Yeast</name>
    <name type="synonym">Endomycopsis monosporus</name>
    <dbReference type="NCBI Taxonomy" id="43982"/>
    <lineage>
        <taxon>Eukaryota</taxon>
        <taxon>Fungi</taxon>
        <taxon>Dikarya</taxon>
        <taxon>Ascomycota</taxon>
        <taxon>Saccharomycotina</taxon>
        <taxon>Pichiomycetes</taxon>
        <taxon>Pichiales</taxon>
        <taxon>Pichiaceae</taxon>
        <taxon>Ambrosiozyma</taxon>
    </lineage>
</organism>
<proteinExistence type="predicted"/>
<dbReference type="Proteomes" id="UP001165063">
    <property type="component" value="Unassembled WGS sequence"/>
</dbReference>
<dbReference type="SUPFAM" id="SSF56112">
    <property type="entry name" value="Protein kinase-like (PK-like)"/>
    <property type="match status" value="1"/>
</dbReference>
<dbReference type="AlphaFoldDB" id="A0A9W6Z1T5"/>
<protein>
    <submittedName>
        <fullName evidence="2">Unnamed protein product</fullName>
    </submittedName>
</protein>
<keyword evidence="3" id="KW-1185">Reference proteome</keyword>